<dbReference type="EMBL" id="SPDV01000020">
    <property type="protein sequence ID" value="TFI58054.1"/>
    <property type="molecule type" value="Genomic_DNA"/>
</dbReference>
<evidence type="ECO:0000256" key="3">
    <source>
        <dbReference type="ARBA" id="ARBA00022741"/>
    </source>
</evidence>
<dbReference type="EC" id="2.7.7.42" evidence="9"/>
<dbReference type="OrthoDB" id="9759366at2"/>
<gene>
    <name evidence="9" type="primary">glnE</name>
    <name evidence="9" type="ORF">E2493_11660</name>
</gene>
<keyword evidence="3" id="KW-0547">Nucleotide-binding</keyword>
<keyword evidence="10" id="KW-1185">Reference proteome</keyword>
<evidence type="ECO:0000256" key="2">
    <source>
        <dbReference type="ARBA" id="ARBA00022695"/>
    </source>
</evidence>
<evidence type="ECO:0000256" key="5">
    <source>
        <dbReference type="ARBA" id="ARBA00022842"/>
    </source>
</evidence>
<dbReference type="InterPro" id="IPR043519">
    <property type="entry name" value="NT_sf"/>
</dbReference>
<dbReference type="GO" id="GO:0005524">
    <property type="term" value="F:ATP binding"/>
    <property type="evidence" value="ECO:0007669"/>
    <property type="project" value="UniProtKB-KW"/>
</dbReference>
<organism evidence="9 10">
    <name type="scientific">Sphingomonas parva</name>
    <dbReference type="NCBI Taxonomy" id="2555898"/>
    <lineage>
        <taxon>Bacteria</taxon>
        <taxon>Pseudomonadati</taxon>
        <taxon>Pseudomonadota</taxon>
        <taxon>Alphaproteobacteria</taxon>
        <taxon>Sphingomonadales</taxon>
        <taxon>Sphingomonadaceae</taxon>
        <taxon>Sphingomonas</taxon>
    </lineage>
</organism>
<dbReference type="Gene3D" id="1.20.120.330">
    <property type="entry name" value="Nucleotidyltransferases domain 2"/>
    <property type="match status" value="2"/>
</dbReference>
<evidence type="ECO:0000259" key="7">
    <source>
        <dbReference type="Pfam" id="PF03710"/>
    </source>
</evidence>
<protein>
    <submittedName>
        <fullName evidence="9">Bifunctional [glutamate--ammonia ligase]-adenylyl-L-tyrosine phosphorylase/[glutamate--ammonia-ligase] adenylyltransferase</fullName>
        <ecNumber evidence="9">2.7.7.42</ecNumber>
        <ecNumber evidence="9">2.7.7.89</ecNumber>
    </submittedName>
</protein>
<dbReference type="GO" id="GO:0008882">
    <property type="term" value="F:[glutamate-ammonia-ligase] adenylyltransferase activity"/>
    <property type="evidence" value="ECO:0007669"/>
    <property type="project" value="UniProtKB-EC"/>
</dbReference>
<dbReference type="Pfam" id="PF03710">
    <property type="entry name" value="GlnE"/>
    <property type="match status" value="2"/>
</dbReference>
<feature type="domain" description="Glutamate-ammonia ligase adenylyltransferase repeated" evidence="7">
    <location>
        <begin position="504"/>
        <end position="742"/>
    </location>
</feature>
<dbReference type="PANTHER" id="PTHR30621">
    <property type="entry name" value="GLUTAMINE SYNTHETASE ADENYLYLTRANSFERASE"/>
    <property type="match status" value="1"/>
</dbReference>
<sequence length="906" mass="98234">MDDTLGKSVVNQALARAREHSPFLRLQLDRFPAVAAALAEGAVKDALERARDAGRDAPDTAAALRRERSATAAALAIGDLAGLIPLEGLVTTLSDLADRALEQAIATAIAERTPGEAPRGFAIIALGKHGSRELNYSSDIDPLFLFDPATLPLKPREEPGQAAVRIGQRVVELLQKRDGDGYVFRVDLRLRPSPEVTPIALPVDAAISYYESSALPWERAAFIRARHAAGDAEVGRYFLEAIHPFVWRRSLDFGAIGELQTITRRIRDHYAQGQSFGPGYDLKRGRGGIREVEFFAQIHQLIHGGREPGLRQPATLDALAALAEAGRITADDAEVMAEAYRLYRTIEHRLQMVDDRQTHSLPKDAEALDNVARLHGLGNGAALVALLEPHVGRVARLYTGLAGEDEQRLPLDPEALEAHLAGIGFGEAAQGRGRIERWRTGKARSLRTSAARDAFEAMLPVLVESFARAPDPMAAMNRFEDVIERLPSGVNFYRLLEARPGLTAHLAEILSHAAPLAEQLARRPELLDGMIDASAFALPPPLSELAAEFARADRPDEDYQLVLDRVRRRVNERRFALGVQLVTGRSAPLDVTEGYARVAEAAIQVLADAAIAEFEQRHGRVPGSELLILALGRFGGEALTHASDLDLVYLFSGTHEAESDGSKPLRATDYFNRLAPRVTAALSVATAAGPLYEIDTRLRPSGKDGLLAVSVESFDRYQKEQAWTWEHLALCRARPVYGSAPARDALRRVVEETLRRPRDRGAVTADAVRMRGEIDAHKRPSGPFDTKLGPGGLVDLEFAVHTLQLTTGIGLDPHLEVAIAALAGAGLVPADIEDALRLLISMLVMFRLVSPSSAEPAEAAKPLVARACGLADWNALLAAHETARQRVSQLWRGVAAAAGPNSEGIE</sequence>
<dbReference type="Gene3D" id="1.20.120.1510">
    <property type="match status" value="1"/>
</dbReference>
<keyword evidence="9" id="KW-0436">Ligase</keyword>
<evidence type="ECO:0000256" key="6">
    <source>
        <dbReference type="ARBA" id="ARBA00023268"/>
    </source>
</evidence>
<keyword evidence="2 9" id="KW-0548">Nucleotidyltransferase</keyword>
<dbReference type="RefSeq" id="WP_135086937.1">
    <property type="nucleotide sequence ID" value="NZ_SPDV01000020.1"/>
</dbReference>
<keyword evidence="1 9" id="KW-0808">Transferase</keyword>
<evidence type="ECO:0000259" key="8">
    <source>
        <dbReference type="Pfam" id="PF08335"/>
    </source>
</evidence>
<dbReference type="SUPFAM" id="SSF81593">
    <property type="entry name" value="Nucleotidyltransferase substrate binding subunit/domain"/>
    <property type="match status" value="2"/>
</dbReference>
<dbReference type="SUPFAM" id="SSF81301">
    <property type="entry name" value="Nucleotidyltransferase"/>
    <property type="match status" value="2"/>
</dbReference>
<dbReference type="AlphaFoldDB" id="A0A4Y8ZQ16"/>
<proteinExistence type="predicted"/>
<keyword evidence="6" id="KW-0511">Multifunctional enzyme</keyword>
<dbReference type="InterPro" id="IPR005190">
    <property type="entry name" value="GlnE_rpt_dom"/>
</dbReference>
<dbReference type="Proteomes" id="UP000298213">
    <property type="component" value="Unassembled WGS sequence"/>
</dbReference>
<evidence type="ECO:0000313" key="9">
    <source>
        <dbReference type="EMBL" id="TFI58054.1"/>
    </source>
</evidence>
<feature type="domain" description="PII-uridylyltransferase/Glutamine-synthetase adenylyltransferase" evidence="8">
    <location>
        <begin position="263"/>
        <end position="399"/>
    </location>
</feature>
<dbReference type="Pfam" id="PF08335">
    <property type="entry name" value="GlnD_UR_UTase"/>
    <property type="match status" value="1"/>
</dbReference>
<dbReference type="CDD" id="cd05401">
    <property type="entry name" value="NT_GlnE_GlnD_like"/>
    <property type="match status" value="2"/>
</dbReference>
<keyword evidence="5" id="KW-0460">Magnesium</keyword>
<evidence type="ECO:0000256" key="4">
    <source>
        <dbReference type="ARBA" id="ARBA00022840"/>
    </source>
</evidence>
<dbReference type="PANTHER" id="PTHR30621:SF0">
    <property type="entry name" value="BIFUNCTIONAL GLUTAMINE SYNTHETASE ADENYLYLTRANSFERASE_ADENYLYL-REMOVING ENZYME"/>
    <property type="match status" value="1"/>
</dbReference>
<reference evidence="9 10" key="1">
    <citation type="submission" date="2019-03" db="EMBL/GenBank/DDBJ databases">
        <title>Genome sequence of Sphingomonas sp. 17J27-24.</title>
        <authorList>
            <person name="Kim M."/>
            <person name="Maeng S."/>
            <person name="Sathiyaraj S."/>
        </authorList>
    </citation>
    <scope>NUCLEOTIDE SEQUENCE [LARGE SCALE GENOMIC DNA]</scope>
    <source>
        <strain evidence="9 10">17J27-24</strain>
    </source>
</reference>
<evidence type="ECO:0000256" key="1">
    <source>
        <dbReference type="ARBA" id="ARBA00022679"/>
    </source>
</evidence>
<name>A0A4Y8ZQ16_9SPHN</name>
<dbReference type="InterPro" id="IPR013546">
    <property type="entry name" value="PII_UdlTrfase/GS_AdlTrfase"/>
</dbReference>
<dbReference type="GO" id="GO:0005829">
    <property type="term" value="C:cytosol"/>
    <property type="evidence" value="ECO:0007669"/>
    <property type="project" value="TreeGrafter"/>
</dbReference>
<dbReference type="Gene3D" id="3.30.460.10">
    <property type="entry name" value="Beta Polymerase, domain 2"/>
    <property type="match status" value="2"/>
</dbReference>
<dbReference type="EC" id="2.7.7.89" evidence="9"/>
<comment type="caution">
    <text evidence="9">The sequence shown here is derived from an EMBL/GenBank/DDBJ whole genome shotgun (WGS) entry which is preliminary data.</text>
</comment>
<accession>A0A4Y8ZQ16</accession>
<dbReference type="GO" id="GO:0047388">
    <property type="term" value="F:[glutamine synthetase]-adenylyl-L-tyrosine phosphorylase activity"/>
    <property type="evidence" value="ECO:0007669"/>
    <property type="project" value="UniProtKB-EC"/>
</dbReference>
<feature type="domain" description="Glutamate-ammonia ligase adenylyltransferase repeated" evidence="7">
    <location>
        <begin position="38"/>
        <end position="240"/>
    </location>
</feature>
<evidence type="ECO:0000313" key="10">
    <source>
        <dbReference type="Proteomes" id="UP000298213"/>
    </source>
</evidence>
<dbReference type="GO" id="GO:0016874">
    <property type="term" value="F:ligase activity"/>
    <property type="evidence" value="ECO:0007669"/>
    <property type="project" value="UniProtKB-KW"/>
</dbReference>
<keyword evidence="4" id="KW-0067">ATP-binding</keyword>
<dbReference type="InterPro" id="IPR023057">
    <property type="entry name" value="GlnE"/>
</dbReference>
<dbReference type="GO" id="GO:0000820">
    <property type="term" value="P:regulation of glutamine family amino acid metabolic process"/>
    <property type="evidence" value="ECO:0007669"/>
    <property type="project" value="TreeGrafter"/>
</dbReference>
<dbReference type="NCBIfam" id="NF008292">
    <property type="entry name" value="PRK11072.1"/>
    <property type="match status" value="1"/>
</dbReference>